<protein>
    <submittedName>
        <fullName evidence="2">Uncharacterized protein</fullName>
    </submittedName>
</protein>
<feature type="compositionally biased region" description="Basic and acidic residues" evidence="1">
    <location>
        <begin position="421"/>
        <end position="440"/>
    </location>
</feature>
<evidence type="ECO:0000313" key="3">
    <source>
        <dbReference type="Proteomes" id="UP001251528"/>
    </source>
</evidence>
<feature type="region of interest" description="Disordered" evidence="1">
    <location>
        <begin position="557"/>
        <end position="600"/>
    </location>
</feature>
<feature type="compositionally biased region" description="Polar residues" evidence="1">
    <location>
        <begin position="588"/>
        <end position="600"/>
    </location>
</feature>
<sequence>MESPEDPNREIQRLRRENADLVARLDRATATIMRIQGSSNYITDGEIEKKFEKLYTAIQTWVEDVEKDFMLTGRKFQHDFYKVIEDLDVDERLLDAGLRHDEASSDEQHEEVKRLVWLAGNDSCLHVFLNRTIWQRLVGKVFDAHYSFGMPQEARGGFDYMMRALSDEDEDNGKYITICDKTTTGKFNTAIAADSIMRSNRWRSESVSKLSATKFFEHIKESRIQSILLSLKKELADSPISLEEKTSLPRRLKALETTVIRPAVELKQAMACSPFEYRIEEPTWTHREAMLENTLSLQWTLKDVVKWRKPDNAEDFGGIFCCLFPAVIKIAVEKELDLALVRPFVLVYNKEALQQIQDLRPMISRRNSSRLDQDPPYNPSPLSSRSSTAKSREEWPHDRGQTSKNGVFGKLIGALSGVSPDYRRQNDAATRPPRESQTERKGHRRDQAKRKGKGQTSRHQELERSPAASSQQRQNKPKMNPDETHKNYHESETDTAVNRPIDTARTKPREIVHAPQTARTSEESRKLGTASKDLDYPTSYTATSDNTDHIIVEEETQHCSGGSEVRVGGPLRSVGVDPKTVIGRSRSHQGSTSHQDSYSR</sequence>
<feature type="compositionally biased region" description="Basic residues" evidence="1">
    <location>
        <begin position="441"/>
        <end position="453"/>
    </location>
</feature>
<comment type="caution">
    <text evidence="2">The sequence shown here is derived from an EMBL/GenBank/DDBJ whole genome shotgun (WGS) entry which is preliminary data.</text>
</comment>
<feature type="region of interest" description="Disordered" evidence="1">
    <location>
        <begin position="364"/>
        <end position="541"/>
    </location>
</feature>
<dbReference type="EMBL" id="JASWJB010000292">
    <property type="protein sequence ID" value="KAK2592045.1"/>
    <property type="molecule type" value="Genomic_DNA"/>
</dbReference>
<keyword evidence="3" id="KW-1185">Reference proteome</keyword>
<feature type="compositionally biased region" description="Polar residues" evidence="1">
    <location>
        <begin position="380"/>
        <end position="389"/>
    </location>
</feature>
<dbReference type="AlphaFoldDB" id="A0AAJ0CFM3"/>
<feature type="compositionally biased region" description="Basic and acidic residues" evidence="1">
    <location>
        <begin position="390"/>
        <end position="401"/>
    </location>
</feature>
<accession>A0AAJ0CFM3</accession>
<dbReference type="Proteomes" id="UP001251528">
    <property type="component" value="Unassembled WGS sequence"/>
</dbReference>
<proteinExistence type="predicted"/>
<reference evidence="2" key="1">
    <citation type="submission" date="2023-06" db="EMBL/GenBank/DDBJ databases">
        <title>Conoideocrella luteorostrata (Hypocreales: Clavicipitaceae), a potential biocontrol fungus for elongate hemlock scale in United States Christmas tree production areas.</title>
        <authorList>
            <person name="Barrett H."/>
            <person name="Lovett B."/>
            <person name="Macias A.M."/>
            <person name="Stajich J.E."/>
            <person name="Kasson M.T."/>
        </authorList>
    </citation>
    <scope>NUCLEOTIDE SEQUENCE</scope>
    <source>
        <strain evidence="2">ARSEF 14590</strain>
    </source>
</reference>
<gene>
    <name evidence="2" type="ORF">QQS21_010245</name>
</gene>
<organism evidence="2 3">
    <name type="scientific">Conoideocrella luteorostrata</name>
    <dbReference type="NCBI Taxonomy" id="1105319"/>
    <lineage>
        <taxon>Eukaryota</taxon>
        <taxon>Fungi</taxon>
        <taxon>Dikarya</taxon>
        <taxon>Ascomycota</taxon>
        <taxon>Pezizomycotina</taxon>
        <taxon>Sordariomycetes</taxon>
        <taxon>Hypocreomycetidae</taxon>
        <taxon>Hypocreales</taxon>
        <taxon>Clavicipitaceae</taxon>
        <taxon>Conoideocrella</taxon>
    </lineage>
</organism>
<evidence type="ECO:0000313" key="2">
    <source>
        <dbReference type="EMBL" id="KAK2592045.1"/>
    </source>
</evidence>
<feature type="compositionally biased region" description="Basic and acidic residues" evidence="1">
    <location>
        <begin position="502"/>
        <end position="512"/>
    </location>
</feature>
<name>A0AAJ0CFM3_9HYPO</name>
<feature type="compositionally biased region" description="Basic and acidic residues" evidence="1">
    <location>
        <begin position="479"/>
        <end position="492"/>
    </location>
</feature>
<evidence type="ECO:0000256" key="1">
    <source>
        <dbReference type="SAM" id="MobiDB-lite"/>
    </source>
</evidence>